<reference evidence="2" key="1">
    <citation type="journal article" date="2020" name="mSystems">
        <title>Genome- and Community-Level Interaction Insights into Carbon Utilization and Element Cycling Functions of Hydrothermarchaeota in Hydrothermal Sediment.</title>
        <authorList>
            <person name="Zhou Z."/>
            <person name="Liu Y."/>
            <person name="Xu W."/>
            <person name="Pan J."/>
            <person name="Luo Z.H."/>
            <person name="Li M."/>
        </authorList>
    </citation>
    <scope>NUCLEOTIDE SEQUENCE [LARGE SCALE GENOMIC DNA]</scope>
    <source>
        <strain evidence="2">SpSt-1121</strain>
    </source>
</reference>
<proteinExistence type="predicted"/>
<feature type="transmembrane region" description="Helical" evidence="1">
    <location>
        <begin position="66"/>
        <end position="88"/>
    </location>
</feature>
<keyword evidence="1" id="KW-1133">Transmembrane helix</keyword>
<comment type="caution">
    <text evidence="2">The sequence shown here is derived from an EMBL/GenBank/DDBJ whole genome shotgun (WGS) entry which is preliminary data.</text>
</comment>
<gene>
    <name evidence="2" type="ORF">ENM84_05560</name>
</gene>
<feature type="transmembrane region" description="Helical" evidence="1">
    <location>
        <begin position="41"/>
        <end position="59"/>
    </location>
</feature>
<evidence type="ECO:0000313" key="2">
    <source>
        <dbReference type="EMBL" id="HHP82114.1"/>
    </source>
</evidence>
<organism evidence="2">
    <name type="scientific">Ignisphaera aggregans</name>
    <dbReference type="NCBI Taxonomy" id="334771"/>
    <lineage>
        <taxon>Archaea</taxon>
        <taxon>Thermoproteota</taxon>
        <taxon>Thermoprotei</taxon>
        <taxon>Desulfurococcales</taxon>
        <taxon>Desulfurococcaceae</taxon>
        <taxon>Ignisphaera</taxon>
    </lineage>
</organism>
<feature type="transmembrane region" description="Helical" evidence="1">
    <location>
        <begin position="108"/>
        <end position="128"/>
    </location>
</feature>
<feature type="transmembrane region" description="Helical" evidence="1">
    <location>
        <begin position="12"/>
        <end position="35"/>
    </location>
</feature>
<sequence>MWRIIVKNIILGVFKGMVYYVVFLVLMPWIISSVFRMPLELPTYFTVFIFSIFIGLGVASSIVKPFIGLVLDALSSLFAVYILLSIWGNVSSTSIEYSGVVVEISLEYTPLLVLIVGFTLIYTIIRCFERLVKFEE</sequence>
<evidence type="ECO:0000256" key="1">
    <source>
        <dbReference type="SAM" id="Phobius"/>
    </source>
</evidence>
<dbReference type="EMBL" id="DRZI01000235">
    <property type="protein sequence ID" value="HHP82114.1"/>
    <property type="molecule type" value="Genomic_DNA"/>
</dbReference>
<accession>A0A7C5TG52</accession>
<keyword evidence="1" id="KW-0812">Transmembrane</keyword>
<dbReference type="AlphaFoldDB" id="A0A7C5TG52"/>
<protein>
    <submittedName>
        <fullName evidence="2">Uncharacterized protein</fullName>
    </submittedName>
</protein>
<keyword evidence="1" id="KW-0472">Membrane</keyword>
<name>A0A7C5TG52_9CREN</name>